<evidence type="ECO:0000256" key="2">
    <source>
        <dbReference type="ARBA" id="ARBA00022676"/>
    </source>
</evidence>
<dbReference type="Gene3D" id="3.90.550.10">
    <property type="entry name" value="Spore Coat Polysaccharide Biosynthesis Protein SpsA, Chain A"/>
    <property type="match status" value="1"/>
</dbReference>
<dbReference type="InterPro" id="IPR029044">
    <property type="entry name" value="Nucleotide-diphossugar_trans"/>
</dbReference>
<evidence type="ECO:0000259" key="4">
    <source>
        <dbReference type="Pfam" id="PF00535"/>
    </source>
</evidence>
<keyword evidence="2" id="KW-0328">Glycosyltransferase</keyword>
<feature type="domain" description="Glycosyltransferase 2-like" evidence="4">
    <location>
        <begin position="12"/>
        <end position="174"/>
    </location>
</feature>
<dbReference type="SUPFAM" id="SSF53448">
    <property type="entry name" value="Nucleotide-diphospho-sugar transferases"/>
    <property type="match status" value="1"/>
</dbReference>
<dbReference type="FunFam" id="3.90.550.10:FF:000122">
    <property type="entry name" value="Dolichol-phosphate mannosyltransferase subunit 1"/>
    <property type="match status" value="1"/>
</dbReference>
<dbReference type="InterPro" id="IPR039528">
    <property type="entry name" value="DPM1-like"/>
</dbReference>
<dbReference type="Proteomes" id="UP000177165">
    <property type="component" value="Unassembled WGS sequence"/>
</dbReference>
<comment type="similarity">
    <text evidence="1">Belongs to the glycosyltransferase 2 family.</text>
</comment>
<accession>A0A1G2APE4</accession>
<dbReference type="InterPro" id="IPR001173">
    <property type="entry name" value="Glyco_trans_2-like"/>
</dbReference>
<dbReference type="PANTHER" id="PTHR43398:SF1">
    <property type="entry name" value="DOLICHOL-PHOSPHATE MANNOSYLTRANSFERASE SUBUNIT 1"/>
    <property type="match status" value="1"/>
</dbReference>
<reference evidence="5 6" key="1">
    <citation type="journal article" date="2016" name="Nat. Commun.">
        <title>Thousands of microbial genomes shed light on interconnected biogeochemical processes in an aquifer system.</title>
        <authorList>
            <person name="Anantharaman K."/>
            <person name="Brown C.T."/>
            <person name="Hug L.A."/>
            <person name="Sharon I."/>
            <person name="Castelle C.J."/>
            <person name="Probst A.J."/>
            <person name="Thomas B.C."/>
            <person name="Singh A."/>
            <person name="Wilkins M.J."/>
            <person name="Karaoz U."/>
            <person name="Brodie E.L."/>
            <person name="Williams K.H."/>
            <person name="Hubbard S.S."/>
            <person name="Banfield J.F."/>
        </authorList>
    </citation>
    <scope>NUCLEOTIDE SEQUENCE [LARGE SCALE GENOMIC DNA]</scope>
</reference>
<organism evidence="5 6">
    <name type="scientific">Candidatus Kerfeldbacteria bacterium RIFCSPHIGHO2_02_FULL_42_14</name>
    <dbReference type="NCBI Taxonomy" id="1798540"/>
    <lineage>
        <taxon>Bacteria</taxon>
        <taxon>Candidatus Kerfeldiibacteriota</taxon>
    </lineage>
</organism>
<dbReference type="AlphaFoldDB" id="A0A1G2APE4"/>
<evidence type="ECO:0000256" key="3">
    <source>
        <dbReference type="ARBA" id="ARBA00022679"/>
    </source>
</evidence>
<comment type="caution">
    <text evidence="5">The sequence shown here is derived from an EMBL/GenBank/DDBJ whole genome shotgun (WGS) entry which is preliminary data.</text>
</comment>
<keyword evidence="3" id="KW-0808">Transferase</keyword>
<dbReference type="CDD" id="cd06442">
    <property type="entry name" value="DPM1_like"/>
    <property type="match status" value="1"/>
</dbReference>
<name>A0A1G2APE4_9BACT</name>
<gene>
    <name evidence="5" type="ORF">A3B74_03210</name>
</gene>
<dbReference type="STRING" id="1798540.A3B74_03210"/>
<sequence>MPVLDTSSPRITIVIPTYDEAENITLLLEKIFSLPLSLSVIVVDDHSPDGTGAIVRSFAQRFPLQLIARPRKLGLGSAYRAGFQKALEDGADFVMEMDADFSHDPVLIPQFIQTIRAGADVVIGSRRIPGGSITDWSLRRRFASASAIWLSRLVLRLKTQDITSGFRCFRAEVVRFLLARGIQSDGYAFQEETLYLIERRGFRVREIPIVFRDRRRGKSKLSRKEILAFFATLFRLRIQAFRDRRPIAGRV</sequence>
<proteinExistence type="inferred from homology"/>
<evidence type="ECO:0000313" key="6">
    <source>
        <dbReference type="Proteomes" id="UP000177165"/>
    </source>
</evidence>
<dbReference type="GO" id="GO:0009247">
    <property type="term" value="P:glycolipid biosynthetic process"/>
    <property type="evidence" value="ECO:0007669"/>
    <property type="project" value="TreeGrafter"/>
</dbReference>
<evidence type="ECO:0000313" key="5">
    <source>
        <dbReference type="EMBL" id="OGY78772.1"/>
    </source>
</evidence>
<dbReference type="Pfam" id="PF00535">
    <property type="entry name" value="Glycos_transf_2"/>
    <property type="match status" value="1"/>
</dbReference>
<dbReference type="EMBL" id="MHKB01000012">
    <property type="protein sequence ID" value="OGY78772.1"/>
    <property type="molecule type" value="Genomic_DNA"/>
</dbReference>
<dbReference type="PANTHER" id="PTHR43398">
    <property type="entry name" value="DOLICHOL-PHOSPHATE MANNOSYLTRANSFERASE SUBUNIT 1"/>
    <property type="match status" value="1"/>
</dbReference>
<protein>
    <recommendedName>
        <fullName evidence="4">Glycosyltransferase 2-like domain-containing protein</fullName>
    </recommendedName>
</protein>
<dbReference type="GO" id="GO:0004582">
    <property type="term" value="F:dolichyl-phosphate beta-D-mannosyltransferase activity"/>
    <property type="evidence" value="ECO:0007669"/>
    <property type="project" value="InterPro"/>
</dbReference>
<dbReference type="GO" id="GO:0016020">
    <property type="term" value="C:membrane"/>
    <property type="evidence" value="ECO:0007669"/>
    <property type="project" value="GOC"/>
</dbReference>
<evidence type="ECO:0000256" key="1">
    <source>
        <dbReference type="ARBA" id="ARBA00006739"/>
    </source>
</evidence>